<sequence>LITLEDAMSYIPPRITYSPHGTFSKNTTKGTYSKRFKPGQSRLNVYDTNFRAKDKTESLLLLGSPTVLKAYVVFTQLAKD</sequence>
<proteinExistence type="predicted"/>
<protein>
    <submittedName>
        <fullName evidence="1">4310_t:CDS:1</fullName>
    </submittedName>
</protein>
<accession>A0A9N9IJ45</accession>
<feature type="non-terminal residue" evidence="1">
    <location>
        <position position="80"/>
    </location>
</feature>
<comment type="caution">
    <text evidence="1">The sequence shown here is derived from an EMBL/GenBank/DDBJ whole genome shotgun (WGS) entry which is preliminary data.</text>
</comment>
<keyword evidence="2" id="KW-1185">Reference proteome</keyword>
<name>A0A9N9IJ45_9GLOM</name>
<dbReference type="AlphaFoldDB" id="A0A9N9IJ45"/>
<gene>
    <name evidence="1" type="ORF">ALEPTO_LOCUS12863</name>
</gene>
<dbReference type="OrthoDB" id="2156052at2759"/>
<organism evidence="1 2">
    <name type="scientific">Ambispora leptoticha</name>
    <dbReference type="NCBI Taxonomy" id="144679"/>
    <lineage>
        <taxon>Eukaryota</taxon>
        <taxon>Fungi</taxon>
        <taxon>Fungi incertae sedis</taxon>
        <taxon>Mucoromycota</taxon>
        <taxon>Glomeromycotina</taxon>
        <taxon>Glomeromycetes</taxon>
        <taxon>Archaeosporales</taxon>
        <taxon>Ambisporaceae</taxon>
        <taxon>Ambispora</taxon>
    </lineage>
</organism>
<reference evidence="1" key="1">
    <citation type="submission" date="2021-06" db="EMBL/GenBank/DDBJ databases">
        <authorList>
            <person name="Kallberg Y."/>
            <person name="Tangrot J."/>
            <person name="Rosling A."/>
        </authorList>
    </citation>
    <scope>NUCLEOTIDE SEQUENCE</scope>
    <source>
        <strain evidence="1">FL130A</strain>
    </source>
</reference>
<dbReference type="Proteomes" id="UP000789508">
    <property type="component" value="Unassembled WGS sequence"/>
</dbReference>
<dbReference type="EMBL" id="CAJVPS010034063">
    <property type="protein sequence ID" value="CAG8738495.1"/>
    <property type="molecule type" value="Genomic_DNA"/>
</dbReference>
<evidence type="ECO:0000313" key="2">
    <source>
        <dbReference type="Proteomes" id="UP000789508"/>
    </source>
</evidence>
<evidence type="ECO:0000313" key="1">
    <source>
        <dbReference type="EMBL" id="CAG8738495.1"/>
    </source>
</evidence>
<feature type="non-terminal residue" evidence="1">
    <location>
        <position position="1"/>
    </location>
</feature>